<dbReference type="InterPro" id="IPR001611">
    <property type="entry name" value="Leu-rich_rpt"/>
</dbReference>
<proteinExistence type="predicted"/>
<dbReference type="PANTHER" id="PTHR48053:SF71">
    <property type="entry name" value="LEUCINE RICH REPEAT FAMILY PROTEIN, EXPRESSED"/>
    <property type="match status" value="1"/>
</dbReference>
<name>A0A6N2L4F3_SALVM</name>
<evidence type="ECO:0000313" key="8">
    <source>
        <dbReference type="EMBL" id="VFU30172.1"/>
    </source>
</evidence>
<keyword evidence="5" id="KW-0472">Membrane</keyword>
<dbReference type="AlphaFoldDB" id="A0A6N2L4F3"/>
<dbReference type="InterPro" id="IPR032675">
    <property type="entry name" value="LRR_dom_sf"/>
</dbReference>
<keyword evidence="4" id="KW-0677">Repeat</keyword>
<protein>
    <submittedName>
        <fullName evidence="8">Uncharacterized protein</fullName>
    </submittedName>
</protein>
<dbReference type="GO" id="GO:0016020">
    <property type="term" value="C:membrane"/>
    <property type="evidence" value="ECO:0007669"/>
    <property type="project" value="UniProtKB-SubCell"/>
</dbReference>
<keyword evidence="3" id="KW-0732">Signal</keyword>
<organism evidence="8">
    <name type="scientific">Salix viminalis</name>
    <name type="common">Common osier</name>
    <name type="synonym">Basket willow</name>
    <dbReference type="NCBI Taxonomy" id="40686"/>
    <lineage>
        <taxon>Eukaryota</taxon>
        <taxon>Viridiplantae</taxon>
        <taxon>Streptophyta</taxon>
        <taxon>Embryophyta</taxon>
        <taxon>Tracheophyta</taxon>
        <taxon>Spermatophyta</taxon>
        <taxon>Magnoliopsida</taxon>
        <taxon>eudicotyledons</taxon>
        <taxon>Gunneridae</taxon>
        <taxon>Pentapetalae</taxon>
        <taxon>rosids</taxon>
        <taxon>fabids</taxon>
        <taxon>Malpighiales</taxon>
        <taxon>Salicaceae</taxon>
        <taxon>Saliceae</taxon>
        <taxon>Salix</taxon>
    </lineage>
</organism>
<keyword evidence="7" id="KW-0325">Glycoprotein</keyword>
<dbReference type="SUPFAM" id="SSF52058">
    <property type="entry name" value="L domain-like"/>
    <property type="match status" value="1"/>
</dbReference>
<sequence length="515" mass="57624">MTEMKHFSLDSDLTRNYINGTIPPRLGQLPKLKNLSLIVNRLIGPIPPEIGSITTLEQLVLEDNLLGGSLPPDLGNLKSLERLVLSSNNFTGKIPETLGNLKSLTQFSIDGANCQGFARNIHGGSYSIYHFTANKFKISVSTNKFIHSCSFPIILQFPALLLLRKFIRISNRFFSSRRISDLNGSSSTLPNLQAMKNLEILLRNCLITGSIPDYFADMRSLKILDLSINKLTGQISNFTNLASVTISEQQLTNWRSSYLDIEQKEASLPCYSYSDRILRNLLCPVIQEIRQSSFFTNQELYYPHHGKSISGICPTTILAILRCQILVDANSRKQCKHYFALYLFSLPSLSLLTLKFNRNLVSSYLSNNNLNSCLLVLMSGASRKAFLAHKTVNVSMKETTQYWCSMKESLHKITMFTALLKDIDCSADRSLFINCGGDSKVRLNDDTYVAEPNDVGPASFFFSQEEWGYSSTGLYLESNNTGPFLAKNDFNLSVDRLLAVSITQVLCPVFGKGKV</sequence>
<evidence type="ECO:0000256" key="5">
    <source>
        <dbReference type="ARBA" id="ARBA00023136"/>
    </source>
</evidence>
<keyword evidence="6" id="KW-0675">Receptor</keyword>
<dbReference type="Pfam" id="PF00560">
    <property type="entry name" value="LRR_1"/>
    <property type="match status" value="2"/>
</dbReference>
<accession>A0A6N2L4F3</accession>
<evidence type="ECO:0000256" key="2">
    <source>
        <dbReference type="ARBA" id="ARBA00022614"/>
    </source>
</evidence>
<evidence type="ECO:0000256" key="3">
    <source>
        <dbReference type="ARBA" id="ARBA00022729"/>
    </source>
</evidence>
<evidence type="ECO:0000256" key="1">
    <source>
        <dbReference type="ARBA" id="ARBA00004479"/>
    </source>
</evidence>
<dbReference type="PROSITE" id="PS51450">
    <property type="entry name" value="LRR"/>
    <property type="match status" value="1"/>
</dbReference>
<dbReference type="PANTHER" id="PTHR48053">
    <property type="entry name" value="LEUCINE RICH REPEAT FAMILY PROTEIN, EXPRESSED"/>
    <property type="match status" value="1"/>
</dbReference>
<dbReference type="EMBL" id="CAADRP010000580">
    <property type="protein sequence ID" value="VFU30172.1"/>
    <property type="molecule type" value="Genomic_DNA"/>
</dbReference>
<comment type="subcellular location">
    <subcellularLocation>
        <location evidence="1">Membrane</location>
        <topology evidence="1">Single-pass type I membrane protein</topology>
    </subcellularLocation>
</comment>
<dbReference type="FunFam" id="3.80.10.10:FF:000041">
    <property type="entry name" value="LRR receptor-like serine/threonine-protein kinase ERECTA"/>
    <property type="match status" value="1"/>
</dbReference>
<dbReference type="Gene3D" id="3.80.10.10">
    <property type="entry name" value="Ribonuclease Inhibitor"/>
    <property type="match status" value="2"/>
</dbReference>
<reference evidence="8" key="1">
    <citation type="submission" date="2019-03" db="EMBL/GenBank/DDBJ databases">
        <authorList>
            <person name="Mank J."/>
            <person name="Almeida P."/>
        </authorList>
    </citation>
    <scope>NUCLEOTIDE SEQUENCE</scope>
    <source>
        <strain evidence="8">78183</strain>
    </source>
</reference>
<evidence type="ECO:0000256" key="6">
    <source>
        <dbReference type="ARBA" id="ARBA00023170"/>
    </source>
</evidence>
<evidence type="ECO:0000256" key="7">
    <source>
        <dbReference type="ARBA" id="ARBA00023180"/>
    </source>
</evidence>
<evidence type="ECO:0000256" key="4">
    <source>
        <dbReference type="ARBA" id="ARBA00022737"/>
    </source>
</evidence>
<dbReference type="InterPro" id="IPR051716">
    <property type="entry name" value="Plant_RL_S/T_kinase"/>
</dbReference>
<gene>
    <name evidence="8" type="ORF">SVIM_LOCUS114600</name>
</gene>
<keyword evidence="2" id="KW-0433">Leucine-rich repeat</keyword>